<gene>
    <name evidence="1" type="ORF">A8990_13328</name>
</gene>
<dbReference type="InterPro" id="IPR008928">
    <property type="entry name" value="6-hairpin_glycosidase_sf"/>
</dbReference>
<organism evidence="1 2">
    <name type="scientific">Paenibacillus taihuensis</name>
    <dbReference type="NCBI Taxonomy" id="1156355"/>
    <lineage>
        <taxon>Bacteria</taxon>
        <taxon>Bacillati</taxon>
        <taxon>Bacillota</taxon>
        <taxon>Bacilli</taxon>
        <taxon>Bacillales</taxon>
        <taxon>Paenibacillaceae</taxon>
        <taxon>Paenibacillus</taxon>
    </lineage>
</organism>
<proteinExistence type="predicted"/>
<dbReference type="SUPFAM" id="SSF48208">
    <property type="entry name" value="Six-hairpin glycosidases"/>
    <property type="match status" value="1"/>
</dbReference>
<accession>A0A3D9QWB6</accession>
<evidence type="ECO:0000313" key="1">
    <source>
        <dbReference type="EMBL" id="REE69563.1"/>
    </source>
</evidence>
<dbReference type="Proteomes" id="UP000256304">
    <property type="component" value="Unassembled WGS sequence"/>
</dbReference>
<protein>
    <recommendedName>
        <fullName evidence="3">Glycogen debranching enzyme</fullName>
    </recommendedName>
</protein>
<keyword evidence="2" id="KW-1185">Reference proteome</keyword>
<evidence type="ECO:0008006" key="3">
    <source>
        <dbReference type="Google" id="ProtNLM"/>
    </source>
</evidence>
<evidence type="ECO:0000313" key="2">
    <source>
        <dbReference type="Proteomes" id="UP000256304"/>
    </source>
</evidence>
<comment type="caution">
    <text evidence="1">The sequence shown here is derived from an EMBL/GenBank/DDBJ whole genome shotgun (WGS) entry which is preliminary data.</text>
</comment>
<reference evidence="1 2" key="1">
    <citation type="submission" date="2018-08" db="EMBL/GenBank/DDBJ databases">
        <title>Genomic Encyclopedia of Type Strains, Phase III (KMG-III): the genomes of soil and plant-associated and newly described type strains.</title>
        <authorList>
            <person name="Whitman W."/>
        </authorList>
    </citation>
    <scope>NUCLEOTIDE SEQUENCE [LARGE SCALE GENOMIC DNA]</scope>
    <source>
        <strain evidence="1 2">CGMCC 1.10966</strain>
    </source>
</reference>
<name>A0A3D9QWB6_9BACL</name>
<dbReference type="AlphaFoldDB" id="A0A3D9QWB6"/>
<dbReference type="EMBL" id="QTTN01000033">
    <property type="protein sequence ID" value="REE69563.1"/>
    <property type="molecule type" value="Genomic_DNA"/>
</dbReference>
<dbReference type="GO" id="GO:0005975">
    <property type="term" value="P:carbohydrate metabolic process"/>
    <property type="evidence" value="ECO:0007669"/>
    <property type="project" value="InterPro"/>
</dbReference>
<sequence>METMISFRASGNASSGFYTEIMHDGKTLARHNNSGELSLLLENGDRADREEIHCWRAEEAVETEGGLLLRGKMRLNRFSADLGVTVHYEQVTDRVIKKTVRLHQNDIPRLYVAMRNSLEPARTPRSYWSFDHNEHHGGPAYGILAEDVYPAAGFVSEDGLMVGLLTDSGWSNKWSRLAWRRTSRGNTAAIQVTDPAILRTATLQERAEGRHHVTLALGESYGHARIPYENGGNGRYAFLGRRGYRYAIAMEWRGQGVGTVVLCDCDGNSLSKLDDDNLFAGGRENWQSYVGRTGELHEDGHYSFFVDESSGLDSREVRIFESAPETVPWHELRQGEDMVRTAFIFAEQCDATPRDVRLHSQLKLAEGLGFQGSDLEKVLYADFKMLTWVTEPGVDEPLVVPSTFYFEMYFRDVFWMLNGSKDAFLNENILRRIGETMNERHEVDNIITGYHGSIEHTDNEMSYIYLIWSYLNQKRFGIAPDMEKVKQSFDLITGKFDPDGDGVIVTNNPQSAMDIMWQNHKCRFASSQGYYAVALMAAQKLGIPVADAYIQSAVEAYRGYYAEYGSDGKFVHNFPDNQLGKHGEAAGIIANIDLEPEFLSAYLFDRPMLDSQMVIDTLEKYPVSPEGLMPNLCKVDGTRFTKDVNPFNGGHFWPYGIYANGASWLRKQYIVLAAGKYHGWTKADEIMNKRCEAELNFDADQPLSREYLSLTGDPKQSAPHRVFGWNLIVLSIHEWFGSRKPDWDPDFSPRKETA</sequence>